<name>H1VUP6_COLHI</name>
<evidence type="ECO:0000313" key="1">
    <source>
        <dbReference type="EMBL" id="CCF43955.1"/>
    </source>
</evidence>
<accession>H1VUP6</accession>
<proteinExistence type="predicted"/>
<organism evidence="1 2">
    <name type="scientific">Colletotrichum higginsianum (strain IMI 349063)</name>
    <name type="common">Crucifer anthracnose fungus</name>
    <dbReference type="NCBI Taxonomy" id="759273"/>
    <lineage>
        <taxon>Eukaryota</taxon>
        <taxon>Fungi</taxon>
        <taxon>Dikarya</taxon>
        <taxon>Ascomycota</taxon>
        <taxon>Pezizomycotina</taxon>
        <taxon>Sordariomycetes</taxon>
        <taxon>Hypocreomycetidae</taxon>
        <taxon>Glomerellales</taxon>
        <taxon>Glomerellaceae</taxon>
        <taxon>Colletotrichum</taxon>
        <taxon>Colletotrichum destructivum species complex</taxon>
    </lineage>
</organism>
<sequence>RTAAKLVQVSGVVAPLTGFRSYTAGKSLCVCNGKAADGSTTSAVVAVRPCGIQRHGRRVTLLCHLIARSRETNELQRRSKLVKRLTGIQDQGKTL</sequence>
<feature type="non-terminal residue" evidence="1">
    <location>
        <position position="1"/>
    </location>
</feature>
<evidence type="ECO:0000313" key="2">
    <source>
        <dbReference type="Proteomes" id="UP000007174"/>
    </source>
</evidence>
<reference evidence="2" key="1">
    <citation type="journal article" date="2012" name="Nat. Genet.">
        <title>Lifestyle transitions in plant pathogenic Colletotrichum fungi deciphered by genome and transcriptome analyses.</title>
        <authorList>
            <person name="O'Connell R.J."/>
            <person name="Thon M.R."/>
            <person name="Hacquard S."/>
            <person name="Amyotte S.G."/>
            <person name="Kleemann J."/>
            <person name="Torres M.F."/>
            <person name="Damm U."/>
            <person name="Buiate E.A."/>
            <person name="Epstein L."/>
            <person name="Alkan N."/>
            <person name="Altmueller J."/>
            <person name="Alvarado-Balderrama L."/>
            <person name="Bauser C.A."/>
            <person name="Becker C."/>
            <person name="Birren B.W."/>
            <person name="Chen Z."/>
            <person name="Choi J."/>
            <person name="Crouch J.A."/>
            <person name="Duvick J.P."/>
            <person name="Farman M.A."/>
            <person name="Gan P."/>
            <person name="Heiman D."/>
            <person name="Henrissat B."/>
            <person name="Howard R.J."/>
            <person name="Kabbage M."/>
            <person name="Koch C."/>
            <person name="Kracher B."/>
            <person name="Kubo Y."/>
            <person name="Law A.D."/>
            <person name="Lebrun M.-H."/>
            <person name="Lee Y.-H."/>
            <person name="Miyara I."/>
            <person name="Moore N."/>
            <person name="Neumann U."/>
            <person name="Nordstroem K."/>
            <person name="Panaccione D.G."/>
            <person name="Panstruga R."/>
            <person name="Place M."/>
            <person name="Proctor R.H."/>
            <person name="Prusky D."/>
            <person name="Rech G."/>
            <person name="Reinhardt R."/>
            <person name="Rollins J.A."/>
            <person name="Rounsley S."/>
            <person name="Schardl C.L."/>
            <person name="Schwartz D.C."/>
            <person name="Shenoy N."/>
            <person name="Shirasu K."/>
            <person name="Sikhakolli U.R."/>
            <person name="Stueber K."/>
            <person name="Sukno S.A."/>
            <person name="Sweigard J.A."/>
            <person name="Takano Y."/>
            <person name="Takahara H."/>
            <person name="Trail F."/>
            <person name="van der Does H.C."/>
            <person name="Voll L.M."/>
            <person name="Will I."/>
            <person name="Young S."/>
            <person name="Zeng Q."/>
            <person name="Zhang J."/>
            <person name="Zhou S."/>
            <person name="Dickman M.B."/>
            <person name="Schulze-Lefert P."/>
            <person name="Ver Loren van Themaat E."/>
            <person name="Ma L.-J."/>
            <person name="Vaillancourt L.J."/>
        </authorList>
    </citation>
    <scope>NUCLEOTIDE SEQUENCE [LARGE SCALE GENOMIC DNA]</scope>
    <source>
        <strain evidence="2">IMI 349063</strain>
    </source>
</reference>
<dbReference type="EMBL" id="CACQ02006511">
    <property type="protein sequence ID" value="CCF43955.1"/>
    <property type="molecule type" value="Genomic_DNA"/>
</dbReference>
<dbReference type="Proteomes" id="UP000007174">
    <property type="component" value="Unassembled WGS sequence"/>
</dbReference>
<gene>
    <name evidence="1" type="ORF">CH063_13511</name>
</gene>
<dbReference type="HOGENOM" id="CLU_2378356_0_0_1"/>
<protein>
    <submittedName>
        <fullName evidence="1">Uncharacterized protein</fullName>
    </submittedName>
</protein>
<dbReference type="AlphaFoldDB" id="H1VUP6"/>